<evidence type="ECO:0000256" key="3">
    <source>
        <dbReference type="ARBA" id="ARBA00023274"/>
    </source>
</evidence>
<comment type="similarity">
    <text evidence="1 4">Belongs to the bacterial ribosomal protein bL12 family.</text>
</comment>
<dbReference type="FunFam" id="3.30.1390.10:FF:000001">
    <property type="entry name" value="50S ribosomal protein L7/L12"/>
    <property type="match status" value="1"/>
</dbReference>
<dbReference type="GO" id="GO:0022625">
    <property type="term" value="C:cytosolic large ribosomal subunit"/>
    <property type="evidence" value="ECO:0007669"/>
    <property type="project" value="TreeGrafter"/>
</dbReference>
<dbReference type="Gene3D" id="1.20.5.710">
    <property type="entry name" value="Single helix bin"/>
    <property type="match status" value="1"/>
</dbReference>
<dbReference type="CDD" id="cd00387">
    <property type="entry name" value="Ribosomal_L7_L12"/>
    <property type="match status" value="1"/>
</dbReference>
<evidence type="ECO:0000256" key="4">
    <source>
        <dbReference type="HAMAP-Rule" id="MF_00368"/>
    </source>
</evidence>
<organism evidence="7 8">
    <name type="scientific">Microvirga flocculans</name>
    <dbReference type="NCBI Taxonomy" id="217168"/>
    <lineage>
        <taxon>Bacteria</taxon>
        <taxon>Pseudomonadati</taxon>
        <taxon>Pseudomonadota</taxon>
        <taxon>Alphaproteobacteria</taxon>
        <taxon>Hyphomicrobiales</taxon>
        <taxon>Methylobacteriaceae</taxon>
        <taxon>Microvirga</taxon>
    </lineage>
</organism>
<dbReference type="NCBIfam" id="TIGR00855">
    <property type="entry name" value="L12"/>
    <property type="match status" value="1"/>
</dbReference>
<comment type="function">
    <text evidence="4">Forms part of the ribosomal stalk which helps the ribosome interact with GTP-bound translation factors. Is thus essential for accurate translation.</text>
</comment>
<keyword evidence="3 4" id="KW-0687">Ribonucleoprotein</keyword>
<dbReference type="PANTHER" id="PTHR45987:SF4">
    <property type="entry name" value="LARGE RIBOSOMAL SUBUNIT PROTEIN BL12M"/>
    <property type="match status" value="1"/>
</dbReference>
<evidence type="ECO:0000259" key="6">
    <source>
        <dbReference type="Pfam" id="PF16320"/>
    </source>
</evidence>
<dbReference type="Pfam" id="PF00542">
    <property type="entry name" value="Ribosomal_L12"/>
    <property type="match status" value="1"/>
</dbReference>
<dbReference type="RefSeq" id="WP_027317297.1">
    <property type="nucleotide sequence ID" value="NZ_JACIDC010000023.1"/>
</dbReference>
<dbReference type="SUPFAM" id="SSF48300">
    <property type="entry name" value="Ribosomal protein L7/12, oligomerisation (N-terminal) domain"/>
    <property type="match status" value="1"/>
</dbReference>
<dbReference type="EMBL" id="JACIDC010000023">
    <property type="protein sequence ID" value="MBB4042186.1"/>
    <property type="molecule type" value="Genomic_DNA"/>
</dbReference>
<name>A0A7W6IIN0_9HYPH</name>
<evidence type="ECO:0000256" key="1">
    <source>
        <dbReference type="ARBA" id="ARBA00007197"/>
    </source>
</evidence>
<evidence type="ECO:0000256" key="2">
    <source>
        <dbReference type="ARBA" id="ARBA00022980"/>
    </source>
</evidence>
<dbReference type="Proteomes" id="UP000519439">
    <property type="component" value="Unassembled WGS sequence"/>
</dbReference>
<reference evidence="7 8" key="1">
    <citation type="submission" date="2020-08" db="EMBL/GenBank/DDBJ databases">
        <title>Genomic Encyclopedia of Type Strains, Phase IV (KMG-IV): sequencing the most valuable type-strain genomes for metagenomic binning, comparative biology and taxonomic classification.</title>
        <authorList>
            <person name="Goeker M."/>
        </authorList>
    </citation>
    <scope>NUCLEOTIDE SEQUENCE [LARGE SCALE GENOMIC DNA]</scope>
    <source>
        <strain evidence="7 8">DSM 15743</strain>
    </source>
</reference>
<dbReference type="InterPro" id="IPR000206">
    <property type="entry name" value="Ribosomal_bL12"/>
</dbReference>
<accession>A0A7W6IIN0</accession>
<comment type="caution">
    <text evidence="7">The sequence shown here is derived from an EMBL/GenBank/DDBJ whole genome shotgun (WGS) entry which is preliminary data.</text>
</comment>
<proteinExistence type="inferred from homology"/>
<keyword evidence="8" id="KW-1185">Reference proteome</keyword>
<feature type="domain" description="Large ribosomal subunit protein bL12 oligomerization" evidence="6">
    <location>
        <begin position="5"/>
        <end position="50"/>
    </location>
</feature>
<gene>
    <name evidence="4" type="primary">rplL</name>
    <name evidence="7" type="ORF">GGR34_003873</name>
</gene>
<dbReference type="InterPro" id="IPR008932">
    <property type="entry name" value="Ribosomal_bL12_oligo"/>
</dbReference>
<sequence>MADLAKLVDDLSSLTVLEAAELAKMLEEKWGVSAAAAVAVAAAPAAGGAAAAAEEKTEFTVVLASAGDKKIEVIKEVRGITGLGLKEAKDLVEGAPKTIKEGAAKDEAEKIKATLEKVGAKVELK</sequence>
<dbReference type="GO" id="GO:0006412">
    <property type="term" value="P:translation"/>
    <property type="evidence" value="ECO:0007669"/>
    <property type="project" value="UniProtKB-UniRule"/>
</dbReference>
<dbReference type="InterPro" id="IPR036235">
    <property type="entry name" value="Ribosomal_bL12_oligo_N_sf"/>
</dbReference>
<dbReference type="FunFam" id="1.20.5.710:FF:000007">
    <property type="entry name" value="50S ribosomal protein L7/L12"/>
    <property type="match status" value="1"/>
</dbReference>
<dbReference type="HAMAP" id="MF_00368">
    <property type="entry name" value="Ribosomal_bL12"/>
    <property type="match status" value="1"/>
</dbReference>
<dbReference type="GO" id="GO:0003735">
    <property type="term" value="F:structural constituent of ribosome"/>
    <property type="evidence" value="ECO:0007669"/>
    <property type="project" value="InterPro"/>
</dbReference>
<dbReference type="Pfam" id="PF16320">
    <property type="entry name" value="Ribosomal_L12_N"/>
    <property type="match status" value="1"/>
</dbReference>
<evidence type="ECO:0000313" key="8">
    <source>
        <dbReference type="Proteomes" id="UP000519439"/>
    </source>
</evidence>
<keyword evidence="2 4" id="KW-0689">Ribosomal protein</keyword>
<feature type="domain" description="Large ribosomal subunit protein bL12 C-terminal" evidence="5">
    <location>
        <begin position="59"/>
        <end position="125"/>
    </location>
</feature>
<dbReference type="InterPro" id="IPR014719">
    <property type="entry name" value="Ribosomal_bL12_C/ClpS-like"/>
</dbReference>
<dbReference type="PANTHER" id="PTHR45987">
    <property type="entry name" value="39S RIBOSOMAL PROTEIN L12"/>
    <property type="match status" value="1"/>
</dbReference>
<dbReference type="GO" id="GO:0003729">
    <property type="term" value="F:mRNA binding"/>
    <property type="evidence" value="ECO:0007669"/>
    <property type="project" value="TreeGrafter"/>
</dbReference>
<dbReference type="InterPro" id="IPR013823">
    <property type="entry name" value="Ribosomal_bL12_C"/>
</dbReference>
<dbReference type="Gene3D" id="3.30.1390.10">
    <property type="match status" value="1"/>
</dbReference>
<protein>
    <recommendedName>
        <fullName evidence="4">Large ribosomal subunit protein bL12</fullName>
    </recommendedName>
</protein>
<evidence type="ECO:0000313" key="7">
    <source>
        <dbReference type="EMBL" id="MBB4042186.1"/>
    </source>
</evidence>
<dbReference type="SUPFAM" id="SSF54736">
    <property type="entry name" value="ClpS-like"/>
    <property type="match status" value="1"/>
</dbReference>
<dbReference type="AlphaFoldDB" id="A0A7W6IIN0"/>
<evidence type="ECO:0000259" key="5">
    <source>
        <dbReference type="Pfam" id="PF00542"/>
    </source>
</evidence>
<comment type="subunit">
    <text evidence="4">Homodimer. Part of the ribosomal stalk of the 50S ribosomal subunit. Forms a multimeric L10(L12)X complex, where L10 forms an elongated spine to which 2 to 4 L12 dimers bind in a sequential fashion. Binds GTP-bound translation factors.</text>
</comment>